<feature type="transmembrane region" description="Helical" evidence="1">
    <location>
        <begin position="59"/>
        <end position="83"/>
    </location>
</feature>
<evidence type="ECO:0000313" key="2">
    <source>
        <dbReference type="EMBL" id="MFC3883732.1"/>
    </source>
</evidence>
<sequence>MGIELTALHWIYVSFIVLIIGFMVMRRDTSLVCIVGIFLLAITASASLSSAISDIFNSFIYALTELLPTILVISIIVAMSKALTATGVNDVMISPFARFIKTPALAYWITGLLMMGISWFFWPSPAVALLGAVLLPVALRVGLPALGVAMAMNLFGHGIALSGDFVIQAAPKLTADAAGLPVNEVVSASIPLVFIMGTVTTIVAFIMLRSDMKKGKLSADSIEAVSSSYKDAKLSLSLSAQRFIALVIPLLFTLDVLAMFMLNLQGGDATALIGGTSVFILILISLIAYKGKGLEKTTSYLIEGFQFGFKVFGPVIPIAAFFYLGDAGFQAIIGDFLPKGSHGIVNDLGIALASVVPPNAQIGAVTLTGIGAITGLDGSGFSGISLAGSIAQLFSTAIGAGAATLTALGQIAAIWVGGGTPTHTLYI</sequence>
<proteinExistence type="predicted"/>
<accession>A0ABV8B226</accession>
<feature type="transmembrane region" description="Helical" evidence="1">
    <location>
        <begin position="154"/>
        <end position="170"/>
    </location>
</feature>
<gene>
    <name evidence="2" type="ORF">ACFOU2_09565</name>
</gene>
<keyword evidence="1" id="KW-0812">Transmembrane</keyword>
<name>A0ABV8B226_9BACI</name>
<organism evidence="2 3">
    <name type="scientific">Bacillus songklensis</name>
    <dbReference type="NCBI Taxonomy" id="1069116"/>
    <lineage>
        <taxon>Bacteria</taxon>
        <taxon>Bacillati</taxon>
        <taxon>Bacillota</taxon>
        <taxon>Bacilli</taxon>
        <taxon>Bacillales</taxon>
        <taxon>Bacillaceae</taxon>
        <taxon>Bacillus</taxon>
    </lineage>
</organism>
<keyword evidence="1" id="KW-0472">Membrane</keyword>
<feature type="transmembrane region" description="Helical" evidence="1">
    <location>
        <begin position="243"/>
        <end position="263"/>
    </location>
</feature>
<comment type="caution">
    <text evidence="2">The sequence shown here is derived from an EMBL/GenBank/DDBJ whole genome shotgun (WGS) entry which is preliminary data.</text>
</comment>
<feature type="transmembrane region" description="Helical" evidence="1">
    <location>
        <begin position="128"/>
        <end position="147"/>
    </location>
</feature>
<protein>
    <recommendedName>
        <fullName evidence="4">Transporter</fullName>
    </recommendedName>
</protein>
<dbReference type="RefSeq" id="WP_377914503.1">
    <property type="nucleotide sequence ID" value="NZ_JBHRZT010000043.1"/>
</dbReference>
<keyword evidence="1" id="KW-1133">Transmembrane helix</keyword>
<reference evidence="3" key="1">
    <citation type="journal article" date="2019" name="Int. J. Syst. Evol. Microbiol.">
        <title>The Global Catalogue of Microorganisms (GCM) 10K type strain sequencing project: providing services to taxonomists for standard genome sequencing and annotation.</title>
        <authorList>
            <consortium name="The Broad Institute Genomics Platform"/>
            <consortium name="The Broad Institute Genome Sequencing Center for Infectious Disease"/>
            <person name="Wu L."/>
            <person name="Ma J."/>
        </authorList>
    </citation>
    <scope>NUCLEOTIDE SEQUENCE [LARGE SCALE GENOMIC DNA]</scope>
    <source>
        <strain evidence="3">CCUG 61889</strain>
    </source>
</reference>
<evidence type="ECO:0000313" key="3">
    <source>
        <dbReference type="Proteomes" id="UP001595752"/>
    </source>
</evidence>
<feature type="transmembrane region" description="Helical" evidence="1">
    <location>
        <begin position="104"/>
        <end position="122"/>
    </location>
</feature>
<evidence type="ECO:0000256" key="1">
    <source>
        <dbReference type="SAM" id="Phobius"/>
    </source>
</evidence>
<feature type="transmembrane region" description="Helical" evidence="1">
    <location>
        <begin position="6"/>
        <end position="24"/>
    </location>
</feature>
<dbReference type="Proteomes" id="UP001595752">
    <property type="component" value="Unassembled WGS sequence"/>
</dbReference>
<evidence type="ECO:0008006" key="4">
    <source>
        <dbReference type="Google" id="ProtNLM"/>
    </source>
</evidence>
<feature type="transmembrane region" description="Helical" evidence="1">
    <location>
        <begin position="269"/>
        <end position="289"/>
    </location>
</feature>
<dbReference type="EMBL" id="JBHRZT010000043">
    <property type="protein sequence ID" value="MFC3883732.1"/>
    <property type="molecule type" value="Genomic_DNA"/>
</dbReference>
<feature type="transmembrane region" description="Helical" evidence="1">
    <location>
        <begin position="190"/>
        <end position="208"/>
    </location>
</feature>
<feature type="transmembrane region" description="Helical" evidence="1">
    <location>
        <begin position="31"/>
        <end position="53"/>
    </location>
</feature>
<keyword evidence="3" id="KW-1185">Reference proteome</keyword>